<dbReference type="RefSeq" id="WP_048708652.1">
    <property type="nucleotide sequence ID" value="NZ_CP014646.1"/>
</dbReference>
<proteinExistence type="inferred from homology"/>
<dbReference type="PANTHER" id="PTHR30616">
    <property type="entry name" value="UNCHARACTERIZED PROTEIN YFIH"/>
    <property type="match status" value="1"/>
</dbReference>
<reference evidence="12" key="1">
    <citation type="submission" date="2016-03" db="EMBL/GenBank/DDBJ databases">
        <authorList>
            <person name="Ma C."/>
            <person name="Zhou S."/>
            <person name="Yang G."/>
        </authorList>
    </citation>
    <scope>NUCLEOTIDE SEQUENCE [LARGE SCALE GENOMIC DNA]</scope>
    <source>
        <strain evidence="12">SgZ-1</strain>
    </source>
</reference>
<dbReference type="InterPro" id="IPR038371">
    <property type="entry name" value="Cu_polyphenol_OxRdtase_sf"/>
</dbReference>
<evidence type="ECO:0000256" key="10">
    <source>
        <dbReference type="RuleBase" id="RU361274"/>
    </source>
</evidence>
<dbReference type="GO" id="GO:0016787">
    <property type="term" value="F:hydrolase activity"/>
    <property type="evidence" value="ECO:0007669"/>
    <property type="project" value="UniProtKB-KW"/>
</dbReference>
<keyword evidence="12" id="KW-1185">Reference proteome</keyword>
<sequence>MTQGAGFIVPDWSVPMGVRTLVTTRAGGVSLPPYASFNLGDHVGDDPAAVAQNRARLRACLPTEPTWLAQVHGIVVADADQASGVPEADAVVARGQGAVCAVLTADCLPVLLCDDDGSVVAAAHAGWRGLVAGVLEATVARMAVAPSSIRAWLGPAIGQGAFEVGDEVRQAFVTADPGAAAAFVPGAVQGKWMADLFLLARRRLSQAGVHRVEGGGICTYTDAARFYSYRRDGRTGRFASLIWIES</sequence>
<evidence type="ECO:0000256" key="6">
    <source>
        <dbReference type="ARBA" id="ARBA00022833"/>
    </source>
</evidence>
<dbReference type="GO" id="GO:0017061">
    <property type="term" value="F:S-methyl-5-thioadenosine phosphorylase activity"/>
    <property type="evidence" value="ECO:0007669"/>
    <property type="project" value="UniProtKB-EC"/>
</dbReference>
<dbReference type="Gene3D" id="3.60.140.10">
    <property type="entry name" value="CNF1/YfiH-like putative cysteine hydrolases"/>
    <property type="match status" value="1"/>
</dbReference>
<organism evidence="11 12">
    <name type="scientific">Thauera humireducens</name>
    <dbReference type="NCBI Taxonomy" id="1134435"/>
    <lineage>
        <taxon>Bacteria</taxon>
        <taxon>Pseudomonadati</taxon>
        <taxon>Pseudomonadota</taxon>
        <taxon>Betaproteobacteria</taxon>
        <taxon>Rhodocyclales</taxon>
        <taxon>Zoogloeaceae</taxon>
        <taxon>Thauera</taxon>
    </lineage>
</organism>
<keyword evidence="4" id="KW-0479">Metal-binding</keyword>
<evidence type="ECO:0000256" key="7">
    <source>
        <dbReference type="ARBA" id="ARBA00047989"/>
    </source>
</evidence>
<dbReference type="NCBIfam" id="TIGR00726">
    <property type="entry name" value="peptidoglycan editing factor PgeF"/>
    <property type="match status" value="1"/>
</dbReference>
<comment type="catalytic activity">
    <reaction evidence="9">
        <text>S-methyl-5'-thioadenosine + phosphate = 5-(methylsulfanyl)-alpha-D-ribose 1-phosphate + adenine</text>
        <dbReference type="Rhea" id="RHEA:11852"/>
        <dbReference type="ChEBI" id="CHEBI:16708"/>
        <dbReference type="ChEBI" id="CHEBI:17509"/>
        <dbReference type="ChEBI" id="CHEBI:43474"/>
        <dbReference type="ChEBI" id="CHEBI:58533"/>
        <dbReference type="EC" id="2.4.2.28"/>
    </reaction>
    <physiologicalReaction direction="left-to-right" evidence="9">
        <dbReference type="Rhea" id="RHEA:11853"/>
    </physiologicalReaction>
</comment>
<dbReference type="CDD" id="cd16833">
    <property type="entry name" value="YfiH"/>
    <property type="match status" value="1"/>
</dbReference>
<dbReference type="GO" id="GO:0005507">
    <property type="term" value="F:copper ion binding"/>
    <property type="evidence" value="ECO:0007669"/>
    <property type="project" value="TreeGrafter"/>
</dbReference>
<dbReference type="AlphaFoldDB" id="A0A140ICV4"/>
<evidence type="ECO:0000256" key="5">
    <source>
        <dbReference type="ARBA" id="ARBA00022801"/>
    </source>
</evidence>
<evidence type="ECO:0000256" key="4">
    <source>
        <dbReference type="ARBA" id="ARBA00022723"/>
    </source>
</evidence>
<dbReference type="STRING" id="1134435.AC731_000575"/>
<gene>
    <name evidence="11" type="ORF">AC731_000575</name>
</gene>
<evidence type="ECO:0000256" key="9">
    <source>
        <dbReference type="ARBA" id="ARBA00049893"/>
    </source>
</evidence>
<comment type="catalytic activity">
    <reaction evidence="1">
        <text>inosine + phosphate = alpha-D-ribose 1-phosphate + hypoxanthine</text>
        <dbReference type="Rhea" id="RHEA:27646"/>
        <dbReference type="ChEBI" id="CHEBI:17368"/>
        <dbReference type="ChEBI" id="CHEBI:17596"/>
        <dbReference type="ChEBI" id="CHEBI:43474"/>
        <dbReference type="ChEBI" id="CHEBI:57720"/>
        <dbReference type="EC" id="2.4.2.1"/>
    </reaction>
    <physiologicalReaction direction="left-to-right" evidence="1">
        <dbReference type="Rhea" id="RHEA:27647"/>
    </physiologicalReaction>
</comment>
<dbReference type="SUPFAM" id="SSF64438">
    <property type="entry name" value="CNF1/YfiH-like putative cysteine hydrolases"/>
    <property type="match status" value="1"/>
</dbReference>
<dbReference type="EMBL" id="CP014646">
    <property type="protein sequence ID" value="AMO35579.1"/>
    <property type="molecule type" value="Genomic_DNA"/>
</dbReference>
<dbReference type="KEGG" id="thu:AC731_000575"/>
<evidence type="ECO:0000256" key="8">
    <source>
        <dbReference type="ARBA" id="ARBA00048968"/>
    </source>
</evidence>
<evidence type="ECO:0000313" key="12">
    <source>
        <dbReference type="Proteomes" id="UP000036902"/>
    </source>
</evidence>
<protein>
    <recommendedName>
        <fullName evidence="10">Purine nucleoside phosphorylase</fullName>
    </recommendedName>
</protein>
<evidence type="ECO:0000313" key="11">
    <source>
        <dbReference type="EMBL" id="AMO35579.1"/>
    </source>
</evidence>
<comment type="catalytic activity">
    <reaction evidence="7">
        <text>adenosine + H2O + H(+) = inosine + NH4(+)</text>
        <dbReference type="Rhea" id="RHEA:24408"/>
        <dbReference type="ChEBI" id="CHEBI:15377"/>
        <dbReference type="ChEBI" id="CHEBI:15378"/>
        <dbReference type="ChEBI" id="CHEBI:16335"/>
        <dbReference type="ChEBI" id="CHEBI:17596"/>
        <dbReference type="ChEBI" id="CHEBI:28938"/>
        <dbReference type="EC" id="3.5.4.4"/>
    </reaction>
    <physiologicalReaction direction="left-to-right" evidence="7">
        <dbReference type="Rhea" id="RHEA:24409"/>
    </physiologicalReaction>
</comment>
<name>A0A140ICV4_9RHOO</name>
<dbReference type="InterPro" id="IPR011324">
    <property type="entry name" value="Cytotoxic_necrot_fac-like_cat"/>
</dbReference>
<keyword evidence="6" id="KW-0862">Zinc</keyword>
<evidence type="ECO:0000256" key="1">
    <source>
        <dbReference type="ARBA" id="ARBA00000553"/>
    </source>
</evidence>
<keyword evidence="5" id="KW-0378">Hydrolase</keyword>
<evidence type="ECO:0000256" key="3">
    <source>
        <dbReference type="ARBA" id="ARBA00022679"/>
    </source>
</evidence>
<comment type="similarity">
    <text evidence="2 10">Belongs to the purine nucleoside phosphorylase YfiH/LACC1 family.</text>
</comment>
<dbReference type="Proteomes" id="UP000036902">
    <property type="component" value="Chromosome"/>
</dbReference>
<dbReference type="Pfam" id="PF02578">
    <property type="entry name" value="Cu-oxidase_4"/>
    <property type="match status" value="1"/>
</dbReference>
<dbReference type="InterPro" id="IPR003730">
    <property type="entry name" value="Cu_polyphenol_OxRdtase"/>
</dbReference>
<dbReference type="PANTHER" id="PTHR30616:SF2">
    <property type="entry name" value="PURINE NUCLEOSIDE PHOSPHORYLASE LACC1"/>
    <property type="match status" value="1"/>
</dbReference>
<accession>A0A140ICV4</accession>
<evidence type="ECO:0000256" key="2">
    <source>
        <dbReference type="ARBA" id="ARBA00007353"/>
    </source>
</evidence>
<keyword evidence="3" id="KW-0808">Transferase</keyword>
<comment type="catalytic activity">
    <reaction evidence="8">
        <text>adenosine + phosphate = alpha-D-ribose 1-phosphate + adenine</text>
        <dbReference type="Rhea" id="RHEA:27642"/>
        <dbReference type="ChEBI" id="CHEBI:16335"/>
        <dbReference type="ChEBI" id="CHEBI:16708"/>
        <dbReference type="ChEBI" id="CHEBI:43474"/>
        <dbReference type="ChEBI" id="CHEBI:57720"/>
        <dbReference type="EC" id="2.4.2.1"/>
    </reaction>
    <physiologicalReaction direction="left-to-right" evidence="8">
        <dbReference type="Rhea" id="RHEA:27643"/>
    </physiologicalReaction>
</comment>